<dbReference type="AlphaFoldDB" id="A0AAW1X9D8"/>
<accession>A0AAW1X9D8</accession>
<evidence type="ECO:0000313" key="2">
    <source>
        <dbReference type="EMBL" id="KAK9932995.1"/>
    </source>
</evidence>
<proteinExistence type="predicted"/>
<dbReference type="Proteomes" id="UP001457282">
    <property type="component" value="Unassembled WGS sequence"/>
</dbReference>
<keyword evidence="3" id="KW-1185">Reference proteome</keyword>
<gene>
    <name evidence="2" type="ORF">M0R45_020210</name>
</gene>
<dbReference type="EMBL" id="JBEDUW010000004">
    <property type="protein sequence ID" value="KAK9932995.1"/>
    <property type="molecule type" value="Genomic_DNA"/>
</dbReference>
<protein>
    <submittedName>
        <fullName evidence="2">Uncharacterized protein</fullName>
    </submittedName>
</protein>
<feature type="compositionally biased region" description="Low complexity" evidence="1">
    <location>
        <begin position="1"/>
        <end position="18"/>
    </location>
</feature>
<evidence type="ECO:0000313" key="3">
    <source>
        <dbReference type="Proteomes" id="UP001457282"/>
    </source>
</evidence>
<name>A0AAW1X9D8_RUBAR</name>
<feature type="region of interest" description="Disordered" evidence="1">
    <location>
        <begin position="1"/>
        <end position="40"/>
    </location>
</feature>
<reference evidence="2 3" key="1">
    <citation type="journal article" date="2023" name="G3 (Bethesda)">
        <title>A chromosome-length genome assembly and annotation of blackberry (Rubus argutus, cv. 'Hillquist').</title>
        <authorList>
            <person name="Bruna T."/>
            <person name="Aryal R."/>
            <person name="Dudchenko O."/>
            <person name="Sargent D.J."/>
            <person name="Mead D."/>
            <person name="Buti M."/>
            <person name="Cavallini A."/>
            <person name="Hytonen T."/>
            <person name="Andres J."/>
            <person name="Pham M."/>
            <person name="Weisz D."/>
            <person name="Mascagni F."/>
            <person name="Usai G."/>
            <person name="Natali L."/>
            <person name="Bassil N."/>
            <person name="Fernandez G.E."/>
            <person name="Lomsadze A."/>
            <person name="Armour M."/>
            <person name="Olukolu B."/>
            <person name="Poorten T."/>
            <person name="Britton C."/>
            <person name="Davik J."/>
            <person name="Ashrafi H."/>
            <person name="Aiden E.L."/>
            <person name="Borodovsky M."/>
            <person name="Worthington M."/>
        </authorList>
    </citation>
    <scope>NUCLEOTIDE SEQUENCE [LARGE SCALE GENOMIC DNA]</scope>
    <source>
        <strain evidence="2">PI 553951</strain>
    </source>
</reference>
<sequence>MLTPSSLCSKPSSSAHTTPPAPSCCPHPRRRRTTTGPCLLPPPEPISLTLLAASSSQSPSILIPVRVSPLLCRHRHPQLPQHQLLLQSTNPLCSNRSTPIITTSPPKLLLPVPSSSSPSSQAAHCRLLCRPRSPPLHGLARFH</sequence>
<evidence type="ECO:0000256" key="1">
    <source>
        <dbReference type="SAM" id="MobiDB-lite"/>
    </source>
</evidence>
<comment type="caution">
    <text evidence="2">The sequence shown here is derived from an EMBL/GenBank/DDBJ whole genome shotgun (WGS) entry which is preliminary data.</text>
</comment>
<organism evidence="2 3">
    <name type="scientific">Rubus argutus</name>
    <name type="common">Southern blackberry</name>
    <dbReference type="NCBI Taxonomy" id="59490"/>
    <lineage>
        <taxon>Eukaryota</taxon>
        <taxon>Viridiplantae</taxon>
        <taxon>Streptophyta</taxon>
        <taxon>Embryophyta</taxon>
        <taxon>Tracheophyta</taxon>
        <taxon>Spermatophyta</taxon>
        <taxon>Magnoliopsida</taxon>
        <taxon>eudicotyledons</taxon>
        <taxon>Gunneridae</taxon>
        <taxon>Pentapetalae</taxon>
        <taxon>rosids</taxon>
        <taxon>fabids</taxon>
        <taxon>Rosales</taxon>
        <taxon>Rosaceae</taxon>
        <taxon>Rosoideae</taxon>
        <taxon>Rosoideae incertae sedis</taxon>
        <taxon>Rubus</taxon>
    </lineage>
</organism>